<evidence type="ECO:0000259" key="2">
    <source>
        <dbReference type="Pfam" id="PF20441"/>
    </source>
</evidence>
<sequence length="568" mass="65343">MIDYATLYAEKVVSGEILASDKNIKACKRHLKDIANPPNGYEWRPDLAEHTYKYLNSLPDIKTGKPMPMMLFQYFIVGSLYGWISSITGYRRFTKAYVSTARKQGKSIIVNGVAQYELIFGKSPIREREIYISSLTYKQANVIFKMSKSQLNQLKKKSGYFKKNIRIISTEIEHIPSESTIMALANNPDAVDGTNPSVAILDEFAGMPDTEMYSRLKTGMSQQENPLTLIVSTAGDDLTNPMYAEEYQYIKKLLNEEIEDDNYFVYCAEMDSEEEISDEDKWIKAMPLLENDKKRAVILKNIKADIKEQEEKGKMTSIKIKNFNMWQAASDKEDSFVKVNDWNSNSIDAPELMNTDCWIGVDLSRLHDISAVTPIHAIDDNKMYITTHGFFGYEGSFELKMKRDKINYQKFIDEGYGTLTNLESGLINYEQITDYIIDYQRRYKLNVKGIYYDRNLASMWLIDMEKRASQFKLIEVSQSMMGLSETIKQFRYDVIEQKVVHSDNPLLNTSVHNAFVKVINDNLLINKKKERNKIDPIVAGMNAYTDAQFHEFAKPGIKEKIKNGGFSF</sequence>
<dbReference type="RefSeq" id="WP_012657432.1">
    <property type="nucleotide sequence ID" value="NC_011999.1"/>
</dbReference>
<dbReference type="InterPro" id="IPR046462">
    <property type="entry name" value="TerL_nuclease"/>
</dbReference>
<dbReference type="eggNOG" id="COG4626">
    <property type="taxonomic scope" value="Bacteria"/>
</dbReference>
<dbReference type="STRING" id="458233.MCCL_1527"/>
<feature type="domain" description="Terminase large subunit-like endonuclease" evidence="2">
    <location>
        <begin position="257"/>
        <end position="551"/>
    </location>
</feature>
<reference evidence="3 4" key="1">
    <citation type="journal article" date="2009" name="J. Bacteriol.">
        <title>Complete genome sequence of Macrococcus caseolyticus strain JCSCS5402, reflecting the ancestral genome of the human-pathogenic staphylococci.</title>
        <authorList>
            <person name="Baba T."/>
            <person name="Kuwahara-Arai K."/>
            <person name="Uchiyama I."/>
            <person name="Takeuchi F."/>
            <person name="Ito T."/>
            <person name="Hiramatsu K."/>
        </authorList>
    </citation>
    <scope>NUCLEOTIDE SEQUENCE [LARGE SCALE GENOMIC DNA]</scope>
    <source>
        <strain evidence="3 4">JCSC5402</strain>
    </source>
</reference>
<evidence type="ECO:0000313" key="3">
    <source>
        <dbReference type="EMBL" id="BAH18234.1"/>
    </source>
</evidence>
<protein>
    <recommendedName>
        <fullName evidence="5">Terminase large subunit</fullName>
    </recommendedName>
</protein>
<evidence type="ECO:0000259" key="1">
    <source>
        <dbReference type="Pfam" id="PF03354"/>
    </source>
</evidence>
<proteinExistence type="predicted"/>
<dbReference type="KEGG" id="mcl:MCCL_1527"/>
<dbReference type="GO" id="GO:0004519">
    <property type="term" value="F:endonuclease activity"/>
    <property type="evidence" value="ECO:0007669"/>
    <property type="project" value="InterPro"/>
</dbReference>
<evidence type="ECO:0000313" key="4">
    <source>
        <dbReference type="Proteomes" id="UP000001383"/>
    </source>
</evidence>
<dbReference type="InterPro" id="IPR005021">
    <property type="entry name" value="Terminase_largesu-like"/>
</dbReference>
<name>B9E7R6_MACCJ</name>
<organism evidence="3 4">
    <name type="scientific">Macrococcus caseolyticus (strain JCSC5402)</name>
    <name type="common">Macrococcoides caseolyticum</name>
    <dbReference type="NCBI Taxonomy" id="458233"/>
    <lineage>
        <taxon>Bacteria</taxon>
        <taxon>Bacillati</taxon>
        <taxon>Bacillota</taxon>
        <taxon>Bacilli</taxon>
        <taxon>Bacillales</taxon>
        <taxon>Staphylococcaceae</taxon>
        <taxon>Macrococcoides</taxon>
    </lineage>
</organism>
<feature type="domain" description="Terminase large subunit-like ATPase" evidence="1">
    <location>
        <begin position="72"/>
        <end position="252"/>
    </location>
</feature>
<dbReference type="EMBL" id="AP009484">
    <property type="protein sequence ID" value="BAH18234.1"/>
    <property type="molecule type" value="Genomic_DNA"/>
</dbReference>
<evidence type="ECO:0008006" key="5">
    <source>
        <dbReference type="Google" id="ProtNLM"/>
    </source>
</evidence>
<dbReference type="PANTHER" id="PTHR41287">
    <property type="match status" value="1"/>
</dbReference>
<dbReference type="InterPro" id="IPR046461">
    <property type="entry name" value="TerL_ATPase"/>
</dbReference>
<dbReference type="HOGENOM" id="CLU_026632_6_1_9"/>
<dbReference type="AlphaFoldDB" id="B9E7R6"/>
<dbReference type="Proteomes" id="UP000001383">
    <property type="component" value="Chromosome"/>
</dbReference>
<dbReference type="InterPro" id="IPR027417">
    <property type="entry name" value="P-loop_NTPase"/>
</dbReference>
<accession>B9E7R6</accession>
<gene>
    <name evidence="3" type="ordered locus">MCCL_1527</name>
</gene>
<dbReference type="Pfam" id="PF20441">
    <property type="entry name" value="TerL_nuclease"/>
    <property type="match status" value="1"/>
</dbReference>
<dbReference type="OrthoDB" id="9760250at2"/>
<dbReference type="Pfam" id="PF03354">
    <property type="entry name" value="TerL_ATPase"/>
    <property type="match status" value="1"/>
</dbReference>
<dbReference type="PANTHER" id="PTHR41287:SF1">
    <property type="entry name" value="PROTEIN YMFN"/>
    <property type="match status" value="1"/>
</dbReference>
<dbReference type="Gene3D" id="3.40.50.300">
    <property type="entry name" value="P-loop containing nucleotide triphosphate hydrolases"/>
    <property type="match status" value="1"/>
</dbReference>